<keyword evidence="3" id="KW-1185">Reference proteome</keyword>
<dbReference type="Gene3D" id="2.160.20.80">
    <property type="entry name" value="E3 ubiquitin-protein ligase SopA"/>
    <property type="match status" value="1"/>
</dbReference>
<organism evidence="2 3">
    <name type="scientific">Actinacidiphila polyblastidii</name>
    <dbReference type="NCBI Taxonomy" id="3110430"/>
    <lineage>
        <taxon>Bacteria</taxon>
        <taxon>Bacillati</taxon>
        <taxon>Actinomycetota</taxon>
        <taxon>Actinomycetes</taxon>
        <taxon>Kitasatosporales</taxon>
        <taxon>Streptomycetaceae</taxon>
        <taxon>Actinacidiphila</taxon>
    </lineage>
</organism>
<proteinExistence type="predicted"/>
<evidence type="ECO:0000256" key="1">
    <source>
        <dbReference type="ARBA" id="ARBA00022737"/>
    </source>
</evidence>
<reference evidence="2 3" key="1">
    <citation type="submission" date="2023-12" db="EMBL/GenBank/DDBJ databases">
        <title>Streptomyces sp. V4-01.</title>
        <authorList>
            <person name="Somphong A."/>
            <person name="Phongsopitanun W."/>
        </authorList>
    </citation>
    <scope>NUCLEOTIDE SEQUENCE [LARGE SCALE GENOMIC DNA]</scope>
    <source>
        <strain evidence="2 3">V4-01</strain>
    </source>
</reference>
<evidence type="ECO:0000313" key="2">
    <source>
        <dbReference type="EMBL" id="MEE4543300.1"/>
    </source>
</evidence>
<dbReference type="RefSeq" id="WP_330795573.1">
    <property type="nucleotide sequence ID" value="NZ_JAZEWV010000010.1"/>
</dbReference>
<dbReference type="PANTHER" id="PTHR47485:SF1">
    <property type="entry name" value="THYLAKOID LUMENAL 17.4 KDA PROTEIN, CHLOROPLASTIC"/>
    <property type="match status" value="1"/>
</dbReference>
<dbReference type="Proteomes" id="UP001344658">
    <property type="component" value="Unassembled WGS sequence"/>
</dbReference>
<evidence type="ECO:0000313" key="3">
    <source>
        <dbReference type="Proteomes" id="UP001344658"/>
    </source>
</evidence>
<keyword evidence="1" id="KW-0677">Repeat</keyword>
<name>A0ABU7PBW4_9ACTN</name>
<sequence length="217" mass="23264">MTTPDELADLPYAGLLRPHSGPLAVEGDYDTVHFDRLAFEDDAAGGSRFLESAVTDCVFSGTGLRRARFNDVWASGTRLTGVSLADTDWLDSALIGCSLAGVEAFGAILRRVVFRRCKLDSVNLRTAALHEVVFEDCVLRDVDFGEAALDRVAFPGSRLERARFGRAALKKTDLRGAVAIDLADGYDSLRGAVVSPTQLLDLAPHLAATLGILVQDG</sequence>
<dbReference type="SUPFAM" id="SSF141571">
    <property type="entry name" value="Pentapeptide repeat-like"/>
    <property type="match status" value="1"/>
</dbReference>
<dbReference type="Pfam" id="PF13599">
    <property type="entry name" value="Pentapeptide_4"/>
    <property type="match status" value="1"/>
</dbReference>
<comment type="caution">
    <text evidence="2">The sequence shown here is derived from an EMBL/GenBank/DDBJ whole genome shotgun (WGS) entry which is preliminary data.</text>
</comment>
<gene>
    <name evidence="2" type="ORF">V2S66_15145</name>
</gene>
<protein>
    <submittedName>
        <fullName evidence="2">Pentapeptide repeat-containing protein</fullName>
    </submittedName>
</protein>
<dbReference type="EMBL" id="JAZEWV010000010">
    <property type="protein sequence ID" value="MEE4543300.1"/>
    <property type="molecule type" value="Genomic_DNA"/>
</dbReference>
<accession>A0ABU7PBW4</accession>
<dbReference type="PANTHER" id="PTHR47485">
    <property type="entry name" value="THYLAKOID LUMENAL 17.4 KDA PROTEIN, CHLOROPLASTIC"/>
    <property type="match status" value="1"/>
</dbReference>
<dbReference type="InterPro" id="IPR001646">
    <property type="entry name" value="5peptide_repeat"/>
</dbReference>